<evidence type="ECO:0000313" key="3">
    <source>
        <dbReference type="EMBL" id="CAB4919759.1"/>
    </source>
</evidence>
<gene>
    <name evidence="3" type="ORF">UFOPK3684_00328</name>
</gene>
<protein>
    <submittedName>
        <fullName evidence="3">Unannotated protein</fullName>
    </submittedName>
</protein>
<dbReference type="EMBL" id="CAFBMZ010000015">
    <property type="protein sequence ID" value="CAB4919759.1"/>
    <property type="molecule type" value="Genomic_DNA"/>
</dbReference>
<dbReference type="Pfam" id="PF21946">
    <property type="entry name" value="LppM"/>
    <property type="match status" value="1"/>
</dbReference>
<keyword evidence="1" id="KW-0812">Transmembrane</keyword>
<reference evidence="3" key="1">
    <citation type="submission" date="2020-05" db="EMBL/GenBank/DDBJ databases">
        <authorList>
            <person name="Chiriac C."/>
            <person name="Salcher M."/>
            <person name="Ghai R."/>
            <person name="Kavagutti S V."/>
        </authorList>
    </citation>
    <scope>NUCLEOTIDE SEQUENCE</scope>
</reference>
<proteinExistence type="predicted"/>
<accession>A0A6J7HUP7</accession>
<sequence>MFLLTGCVKLDIALEVNRDSTISGSMIFAISDSLAALGTDASSALPAADTLINSNADGVQVMPYKKDGYTGSTYTFDHVPFSAFKSDGTTSNDIKVTRTGDRIKLTGTLDFSYGDTAESTDPFSNLLAQSFTSAADMKISVKFPVKVLNSTGTISEDGKTVTWVPKLGEKLDLTTVVEIPKGLQRSSLLIYAGVLVALVLSLLLLVRMRKTRKPEADFEI</sequence>
<evidence type="ECO:0000256" key="1">
    <source>
        <dbReference type="SAM" id="Phobius"/>
    </source>
</evidence>
<dbReference type="AlphaFoldDB" id="A0A6J7HUP7"/>
<feature type="domain" description="LppM" evidence="2">
    <location>
        <begin position="9"/>
        <end position="177"/>
    </location>
</feature>
<dbReference type="InterPro" id="IPR053807">
    <property type="entry name" value="LppM"/>
</dbReference>
<keyword evidence="1" id="KW-1133">Transmembrane helix</keyword>
<keyword evidence="1" id="KW-0472">Membrane</keyword>
<name>A0A6J7HUP7_9ZZZZ</name>
<organism evidence="3">
    <name type="scientific">freshwater metagenome</name>
    <dbReference type="NCBI Taxonomy" id="449393"/>
    <lineage>
        <taxon>unclassified sequences</taxon>
        <taxon>metagenomes</taxon>
        <taxon>ecological metagenomes</taxon>
    </lineage>
</organism>
<evidence type="ECO:0000259" key="2">
    <source>
        <dbReference type="Pfam" id="PF21946"/>
    </source>
</evidence>
<feature type="transmembrane region" description="Helical" evidence="1">
    <location>
        <begin position="188"/>
        <end position="206"/>
    </location>
</feature>